<accession>A0ABQ3S8X3</accession>
<feature type="compositionally biased region" description="Basic and acidic residues" evidence="1">
    <location>
        <begin position="549"/>
        <end position="564"/>
    </location>
</feature>
<organism evidence="2 3">
    <name type="scientific">Streptomyces asoensis</name>
    <dbReference type="NCBI Taxonomy" id="249586"/>
    <lineage>
        <taxon>Bacteria</taxon>
        <taxon>Bacillati</taxon>
        <taxon>Actinomycetota</taxon>
        <taxon>Actinomycetes</taxon>
        <taxon>Kitasatosporales</taxon>
        <taxon>Streptomycetaceae</taxon>
        <taxon>Streptomyces</taxon>
    </lineage>
</organism>
<dbReference type="Proteomes" id="UP000649259">
    <property type="component" value="Unassembled WGS sequence"/>
</dbReference>
<comment type="caution">
    <text evidence="2">The sequence shown here is derived from an EMBL/GenBank/DDBJ whole genome shotgun (WGS) entry which is preliminary data.</text>
</comment>
<feature type="region of interest" description="Disordered" evidence="1">
    <location>
        <begin position="549"/>
        <end position="570"/>
    </location>
</feature>
<dbReference type="EMBL" id="BNEB01000005">
    <property type="protein sequence ID" value="GHI64425.1"/>
    <property type="molecule type" value="Genomic_DNA"/>
</dbReference>
<evidence type="ECO:0000256" key="1">
    <source>
        <dbReference type="SAM" id="MobiDB-lite"/>
    </source>
</evidence>
<evidence type="ECO:0000313" key="3">
    <source>
        <dbReference type="Proteomes" id="UP000649259"/>
    </source>
</evidence>
<keyword evidence="3" id="KW-1185">Reference proteome</keyword>
<dbReference type="RefSeq" id="WP_189925684.1">
    <property type="nucleotide sequence ID" value="NZ_BMSI01000012.1"/>
</dbReference>
<protein>
    <submittedName>
        <fullName evidence="2">Uncharacterized protein</fullName>
    </submittedName>
</protein>
<dbReference type="GeneID" id="91473877"/>
<gene>
    <name evidence="2" type="ORF">Saso_60750</name>
</gene>
<proteinExistence type="predicted"/>
<sequence length="747" mass="81235">MSTLAAFPAPGAYGDEDATRDVIGKLTAEQNASFAAGLLQMQPIPAPSELQALTAAAVPHPAVTLDKDAVQALLAGVTHHHEVLDQLAHPETMAAQLHSARSNGRKNAKTPLPAVSPLGRLNRLTTDMCYASAVHSPLHQLPGLKVLPVNPRFIALLQHAFTKGRVTDPAIEGSTPGLLETRLPTQAHLRDMMVQTVQHHLLDYDWSDSIARTGIQQPLVGMAMRVHYDDGHTELIVVVIDGQSRLVSAWRNTLKIDGRKLTSTEARSYAEQIVGRMFAHDAVSATRKTVNDALQTAATHSWTAREVLLLHSHVAPVNLVLGTFTRTGEPCDATQWFTEFLTQIHLRTRSWGGGSDREKAVADALSAAVRAEKLTQDEAAALSGRLHGAAFTRATRLPFHPAFARAALFEAVLSAGAGPHIRAAIAEYLSLDPNDKGFPRKLLEIVAIFATRFLRSDEKTVFPQMVHTWADGGAITREMWARVPSGENAFTLTRLEAKHLDLPPRMAAKAAVEHLRKRAEEDDPTARDELAVLGGDALIVAEALTRDRGSKEDLISTTPQDKKTPYRSKPPSIVAALRATKAGRLMLSEALADWVAKVPGQPEDFSRGFVVPKIEIADDGHPKIVAPYGLTQRATEWDVFDTAYPGLSSSRRNQVEARQKAARAAVKNGNKDESESVTLKTLQTDITRVQLTIEKILGSSNPPCFAEAAHREELQQLLWKLGGEVRLIPVDVPTPSGDPYALPKEGE</sequence>
<reference evidence="3" key="1">
    <citation type="submission" date="2023-07" db="EMBL/GenBank/DDBJ databases">
        <title>Whole genome shotgun sequence of Streptomyces cacaoi subsp. asoensis NBRC 13813.</title>
        <authorList>
            <person name="Komaki H."/>
            <person name="Tamura T."/>
        </authorList>
    </citation>
    <scope>NUCLEOTIDE SEQUENCE [LARGE SCALE GENOMIC DNA]</scope>
    <source>
        <strain evidence="3">NBRC 13813</strain>
    </source>
</reference>
<name>A0ABQ3S8X3_9ACTN</name>
<evidence type="ECO:0000313" key="2">
    <source>
        <dbReference type="EMBL" id="GHI64425.1"/>
    </source>
</evidence>